<dbReference type="InterPro" id="IPR036249">
    <property type="entry name" value="Thioredoxin-like_sf"/>
</dbReference>
<dbReference type="AlphaFoldDB" id="A0ABD6BNV5"/>
<feature type="compositionally biased region" description="Acidic residues" evidence="1">
    <location>
        <begin position="194"/>
        <end position="222"/>
    </location>
</feature>
<dbReference type="Proteomes" id="UP001597139">
    <property type="component" value="Unassembled WGS sequence"/>
</dbReference>
<comment type="caution">
    <text evidence="2">The sequence shown here is derived from an EMBL/GenBank/DDBJ whole genome shotgun (WGS) entry which is preliminary data.</text>
</comment>
<keyword evidence="3" id="KW-1185">Reference proteome</keyword>
<reference evidence="2 3" key="1">
    <citation type="journal article" date="2019" name="Int. J. Syst. Evol. Microbiol.">
        <title>The Global Catalogue of Microorganisms (GCM) 10K type strain sequencing project: providing services to taxonomists for standard genome sequencing and annotation.</title>
        <authorList>
            <consortium name="The Broad Institute Genomics Platform"/>
            <consortium name="The Broad Institute Genome Sequencing Center for Infectious Disease"/>
            <person name="Wu L."/>
            <person name="Ma J."/>
        </authorList>
    </citation>
    <scope>NUCLEOTIDE SEQUENCE [LARGE SCALE GENOMIC DNA]</scope>
    <source>
        <strain evidence="2 3">CGMCC 1.12859</strain>
    </source>
</reference>
<dbReference type="SUPFAM" id="SSF52833">
    <property type="entry name" value="Thioredoxin-like"/>
    <property type="match status" value="1"/>
</dbReference>
<feature type="region of interest" description="Disordered" evidence="1">
    <location>
        <begin position="186"/>
        <end position="233"/>
    </location>
</feature>
<dbReference type="RefSeq" id="WP_267645732.1">
    <property type="nucleotide sequence ID" value="NZ_JANHGR010000001.1"/>
</dbReference>
<organism evidence="2 3">
    <name type="scientific">Halolamina litorea</name>
    <dbReference type="NCBI Taxonomy" id="1515593"/>
    <lineage>
        <taxon>Archaea</taxon>
        <taxon>Methanobacteriati</taxon>
        <taxon>Methanobacteriota</taxon>
        <taxon>Stenosarchaea group</taxon>
        <taxon>Halobacteria</taxon>
        <taxon>Halobacteriales</taxon>
        <taxon>Haloferacaceae</taxon>
    </lineage>
</organism>
<protein>
    <submittedName>
        <fullName evidence="2">Uncharacterized protein</fullName>
    </submittedName>
</protein>
<feature type="region of interest" description="Disordered" evidence="1">
    <location>
        <begin position="339"/>
        <end position="358"/>
    </location>
</feature>
<sequence>MAELHAELFCDPLSVAGWRHRSTLKRVAYTYPELTWTLRPTVAFPDPLEGEAAATYAADARRAADAAGLPVEAEPLKAGVPASWVACEALVAARAMDPAGAMELYHRLNAASFAGGSPPSSADAVADVGTEIDGLDADEIRAAIGSRRTTAGLGRDLAIGEAMFDRLDEHEVRGTPGRLRLDARLLGDGASAPDGDEAEADNTDDDAEGENGDGETADDTSDTPEPASVPAPPVVRLTAGRYTVVIDLSQGFQEFADVLGRYDPDMGRDLWREGRYGRKVIQAYGLGQRTAENLSGEDFSEKSRRVLDAVGESFVADVAACSTLDPDTCRIALRQLGAAGGAERGPSGGWRPTPNRED</sequence>
<accession>A0ABD6BNV5</accession>
<dbReference type="EMBL" id="JBHUCZ010000001">
    <property type="protein sequence ID" value="MFD1566453.1"/>
    <property type="molecule type" value="Genomic_DNA"/>
</dbReference>
<evidence type="ECO:0000313" key="3">
    <source>
        <dbReference type="Proteomes" id="UP001597139"/>
    </source>
</evidence>
<gene>
    <name evidence="2" type="ORF">ACFSAU_03025</name>
</gene>
<dbReference type="Gene3D" id="3.40.30.10">
    <property type="entry name" value="Glutaredoxin"/>
    <property type="match status" value="1"/>
</dbReference>
<proteinExistence type="predicted"/>
<feature type="compositionally biased region" description="Gly residues" evidence="1">
    <location>
        <begin position="339"/>
        <end position="348"/>
    </location>
</feature>
<name>A0ABD6BNV5_9EURY</name>
<evidence type="ECO:0000313" key="2">
    <source>
        <dbReference type="EMBL" id="MFD1566453.1"/>
    </source>
</evidence>
<evidence type="ECO:0000256" key="1">
    <source>
        <dbReference type="SAM" id="MobiDB-lite"/>
    </source>
</evidence>